<proteinExistence type="predicted"/>
<accession>A0A066ZC14</accession>
<dbReference type="Proteomes" id="UP000027178">
    <property type="component" value="Unassembled WGS sequence"/>
</dbReference>
<evidence type="ECO:0000313" key="2">
    <source>
        <dbReference type="EMBL" id="KDN87856.1"/>
    </source>
</evidence>
<protein>
    <recommendedName>
        <fullName evidence="1">Trypsin-co-occurring domain-containing protein</fullName>
    </recommendedName>
</protein>
<dbReference type="HOGENOM" id="CLU_131547_0_0_11"/>
<reference evidence="2 3" key="1">
    <citation type="submission" date="2014-05" db="EMBL/GenBank/DDBJ databases">
        <title>Draft Genome Sequence of Kitasatospora cheerisanensis KCTC 2395.</title>
        <authorList>
            <person name="Nam D.H."/>
        </authorList>
    </citation>
    <scope>NUCLEOTIDE SEQUENCE [LARGE SCALE GENOMIC DNA]</scope>
    <source>
        <strain evidence="2 3">KCTC 2395</strain>
    </source>
</reference>
<name>A0A066ZC14_9ACTN</name>
<dbReference type="PATRIC" id="fig|1348663.4.peg.477"/>
<organism evidence="2 3">
    <name type="scientific">Kitasatospora cheerisanensis KCTC 2395</name>
    <dbReference type="NCBI Taxonomy" id="1348663"/>
    <lineage>
        <taxon>Bacteria</taxon>
        <taxon>Bacillati</taxon>
        <taxon>Actinomycetota</taxon>
        <taxon>Actinomycetes</taxon>
        <taxon>Kitasatosporales</taxon>
        <taxon>Streptomycetaceae</taxon>
        <taxon>Kitasatospora</taxon>
    </lineage>
</organism>
<dbReference type="InterPro" id="IPR045794">
    <property type="entry name" value="Trypco1"/>
</dbReference>
<keyword evidence="3" id="KW-1185">Reference proteome</keyword>
<dbReference type="AlphaFoldDB" id="A0A066ZC14"/>
<evidence type="ECO:0000313" key="3">
    <source>
        <dbReference type="Proteomes" id="UP000027178"/>
    </source>
</evidence>
<gene>
    <name evidence="2" type="ORF">KCH_05030</name>
</gene>
<dbReference type="eggNOG" id="ENOG5032M1J">
    <property type="taxonomic scope" value="Bacteria"/>
</dbReference>
<evidence type="ECO:0000259" key="1">
    <source>
        <dbReference type="Pfam" id="PF19493"/>
    </source>
</evidence>
<feature type="domain" description="Trypsin-co-occurring" evidence="1">
    <location>
        <begin position="53"/>
        <end position="131"/>
    </location>
</feature>
<dbReference type="NCBIfam" id="NF041216">
    <property type="entry name" value="CU044_2847_fam"/>
    <property type="match status" value="1"/>
</dbReference>
<sequence>MGVTEYIELGLSDDTSIMLRVFPIGPGAARPADGKEQAEDADWGRPPDLVGAVPVSSGAGARTAALARDALRLALKPLVPLLQEVHDTVAAVPARPDEVSVEFGVQFGADLKLGIVGGKAEATMTVSATWKLPPAPPALPAQPAGS</sequence>
<comment type="caution">
    <text evidence="2">The sequence shown here is derived from an EMBL/GenBank/DDBJ whole genome shotgun (WGS) entry which is preliminary data.</text>
</comment>
<dbReference type="EMBL" id="JNBY01000015">
    <property type="protein sequence ID" value="KDN87856.1"/>
    <property type="molecule type" value="Genomic_DNA"/>
</dbReference>
<dbReference type="Pfam" id="PF19493">
    <property type="entry name" value="Trypco1"/>
    <property type="match status" value="1"/>
</dbReference>